<evidence type="ECO:0000313" key="3">
    <source>
        <dbReference type="Proteomes" id="UP000631114"/>
    </source>
</evidence>
<proteinExistence type="predicted"/>
<keyword evidence="3" id="KW-1185">Reference proteome</keyword>
<sequence>MDVIRQAKSGMGENICVCFVNAGSRLNRSLRSSSCSCSMPYTGISLPGMSFYRDLLELEKKCFDDNYILLHRLLWVMAGCVIVICLADEIFLANIFIKDYIKLSEGEKNRKLNDLLDALDFNQVVIFMKSVSGAAELNKLLWECIFPSICIHSRMHVTEERLALISVSFFFEICWTSTCYEVCLEHGK</sequence>
<dbReference type="Proteomes" id="UP000631114">
    <property type="component" value="Unassembled WGS sequence"/>
</dbReference>
<keyword evidence="1" id="KW-0812">Transmembrane</keyword>
<reference evidence="2 3" key="1">
    <citation type="submission" date="2020-10" db="EMBL/GenBank/DDBJ databases">
        <title>The Coptis chinensis genome and diversification of protoberbering-type alkaloids.</title>
        <authorList>
            <person name="Wang B."/>
            <person name="Shu S."/>
            <person name="Song C."/>
            <person name="Liu Y."/>
        </authorList>
    </citation>
    <scope>NUCLEOTIDE SEQUENCE [LARGE SCALE GENOMIC DNA]</scope>
    <source>
        <strain evidence="2">HL-2020</strain>
        <tissue evidence="2">Leaf</tissue>
    </source>
</reference>
<evidence type="ECO:0000256" key="1">
    <source>
        <dbReference type="SAM" id="Phobius"/>
    </source>
</evidence>
<dbReference type="AlphaFoldDB" id="A0A835LLG9"/>
<comment type="caution">
    <text evidence="2">The sequence shown here is derived from an EMBL/GenBank/DDBJ whole genome shotgun (WGS) entry which is preliminary data.</text>
</comment>
<dbReference type="EMBL" id="JADFTS010000008">
    <property type="protein sequence ID" value="KAF9591671.1"/>
    <property type="molecule type" value="Genomic_DNA"/>
</dbReference>
<accession>A0A835LLG9</accession>
<name>A0A835LLG9_9MAGN</name>
<protein>
    <submittedName>
        <fullName evidence="2">Uncharacterized protein</fullName>
    </submittedName>
</protein>
<dbReference type="OrthoDB" id="1623117at2759"/>
<dbReference type="Gene3D" id="3.40.50.300">
    <property type="entry name" value="P-loop containing nucleotide triphosphate hydrolases"/>
    <property type="match status" value="1"/>
</dbReference>
<gene>
    <name evidence="2" type="ORF">IFM89_005543</name>
</gene>
<organism evidence="2 3">
    <name type="scientific">Coptis chinensis</name>
    <dbReference type="NCBI Taxonomy" id="261450"/>
    <lineage>
        <taxon>Eukaryota</taxon>
        <taxon>Viridiplantae</taxon>
        <taxon>Streptophyta</taxon>
        <taxon>Embryophyta</taxon>
        <taxon>Tracheophyta</taxon>
        <taxon>Spermatophyta</taxon>
        <taxon>Magnoliopsida</taxon>
        <taxon>Ranunculales</taxon>
        <taxon>Ranunculaceae</taxon>
        <taxon>Coptidoideae</taxon>
        <taxon>Coptis</taxon>
    </lineage>
</organism>
<dbReference type="InterPro" id="IPR027417">
    <property type="entry name" value="P-loop_NTPase"/>
</dbReference>
<evidence type="ECO:0000313" key="2">
    <source>
        <dbReference type="EMBL" id="KAF9591671.1"/>
    </source>
</evidence>
<keyword evidence="1" id="KW-1133">Transmembrane helix</keyword>
<feature type="transmembrane region" description="Helical" evidence="1">
    <location>
        <begin position="73"/>
        <end position="97"/>
    </location>
</feature>
<keyword evidence="1" id="KW-0472">Membrane</keyword>